<evidence type="ECO:0000313" key="3">
    <source>
        <dbReference type="WBParaSite" id="nRc.2.0.1.t11966-RA"/>
    </source>
</evidence>
<dbReference type="Proteomes" id="UP000887565">
    <property type="component" value="Unplaced"/>
</dbReference>
<sequence>MAAINRNRDKNNRKEDKEESIELKDTTGKVQLATDTNTTESCFVNTNICLVRNKASDIEELRLNKLQEEDAQLLKIWNNLENDGKNALTLIQQQIEIAQNKNKFQYDKNVTNIAYKVGDLVLKESQVVKRGLARKLMPLYQGPYPIKKIVLPNILIELLDNPSTIEMVHVNRTKPYHQNEIS</sequence>
<protein>
    <submittedName>
        <fullName evidence="3">Uncharacterized protein</fullName>
    </submittedName>
</protein>
<accession>A0A915IFG2</accession>
<organism evidence="2 3">
    <name type="scientific">Romanomermis culicivorax</name>
    <name type="common">Nematode worm</name>
    <dbReference type="NCBI Taxonomy" id="13658"/>
    <lineage>
        <taxon>Eukaryota</taxon>
        <taxon>Metazoa</taxon>
        <taxon>Ecdysozoa</taxon>
        <taxon>Nematoda</taxon>
        <taxon>Enoplea</taxon>
        <taxon>Dorylaimia</taxon>
        <taxon>Mermithida</taxon>
        <taxon>Mermithoidea</taxon>
        <taxon>Mermithidae</taxon>
        <taxon>Romanomermis</taxon>
    </lineage>
</organism>
<proteinExistence type="predicted"/>
<evidence type="ECO:0000313" key="2">
    <source>
        <dbReference type="Proteomes" id="UP000887565"/>
    </source>
</evidence>
<feature type="region of interest" description="Disordered" evidence="1">
    <location>
        <begin position="1"/>
        <end position="22"/>
    </location>
</feature>
<keyword evidence="2" id="KW-1185">Reference proteome</keyword>
<name>A0A915IFG2_ROMCU</name>
<dbReference type="WBParaSite" id="nRc.2.0.1.t11966-RA">
    <property type="protein sequence ID" value="nRc.2.0.1.t11966-RA"/>
    <property type="gene ID" value="nRc.2.0.1.g11966"/>
</dbReference>
<dbReference type="AlphaFoldDB" id="A0A915IFG2"/>
<reference evidence="3" key="1">
    <citation type="submission" date="2022-11" db="UniProtKB">
        <authorList>
            <consortium name="WormBaseParasite"/>
        </authorList>
    </citation>
    <scope>IDENTIFICATION</scope>
</reference>
<evidence type="ECO:0000256" key="1">
    <source>
        <dbReference type="SAM" id="MobiDB-lite"/>
    </source>
</evidence>